<feature type="compositionally biased region" description="Basic and acidic residues" evidence="1">
    <location>
        <begin position="80"/>
        <end position="95"/>
    </location>
</feature>
<protein>
    <submittedName>
        <fullName evidence="2">Uncharacterized protein</fullName>
    </submittedName>
</protein>
<accession>S3DRT8</accession>
<dbReference type="RefSeq" id="XP_008078621.1">
    <property type="nucleotide sequence ID" value="XM_008080430.1"/>
</dbReference>
<dbReference type="GeneID" id="19469427"/>
<dbReference type="KEGG" id="glz:GLAREA_10380"/>
<dbReference type="HOGENOM" id="CLU_2372969_0_0_1"/>
<organism evidence="2 3">
    <name type="scientific">Glarea lozoyensis (strain ATCC 20868 / MF5171)</name>
    <dbReference type="NCBI Taxonomy" id="1116229"/>
    <lineage>
        <taxon>Eukaryota</taxon>
        <taxon>Fungi</taxon>
        <taxon>Dikarya</taxon>
        <taxon>Ascomycota</taxon>
        <taxon>Pezizomycotina</taxon>
        <taxon>Leotiomycetes</taxon>
        <taxon>Helotiales</taxon>
        <taxon>Helotiaceae</taxon>
        <taxon>Glarea</taxon>
    </lineage>
</organism>
<dbReference type="Proteomes" id="UP000016922">
    <property type="component" value="Unassembled WGS sequence"/>
</dbReference>
<reference evidence="2 3" key="1">
    <citation type="journal article" date="2013" name="BMC Genomics">
        <title>Genomics-driven discovery of the pneumocandin biosynthetic gene cluster in the fungus Glarea lozoyensis.</title>
        <authorList>
            <person name="Chen L."/>
            <person name="Yue Q."/>
            <person name="Zhang X."/>
            <person name="Xiang M."/>
            <person name="Wang C."/>
            <person name="Li S."/>
            <person name="Che Y."/>
            <person name="Ortiz-Lopez F.J."/>
            <person name="Bills G.F."/>
            <person name="Liu X."/>
            <person name="An Z."/>
        </authorList>
    </citation>
    <scope>NUCLEOTIDE SEQUENCE [LARGE SCALE GENOMIC DNA]</scope>
    <source>
        <strain evidence="3">ATCC 20868 / MF5171</strain>
    </source>
</reference>
<proteinExistence type="predicted"/>
<dbReference type="EMBL" id="KE145356">
    <property type="protein sequence ID" value="EPE34686.1"/>
    <property type="molecule type" value="Genomic_DNA"/>
</dbReference>
<feature type="region of interest" description="Disordered" evidence="1">
    <location>
        <begin position="75"/>
        <end position="95"/>
    </location>
</feature>
<evidence type="ECO:0000313" key="2">
    <source>
        <dbReference type="EMBL" id="EPE34686.1"/>
    </source>
</evidence>
<gene>
    <name evidence="2" type="ORF">GLAREA_10380</name>
</gene>
<sequence>MELTAQEKRDWLSIPAQPLSDEFLAEIFHTHLKSDSGPVQSGNIRAYFGLPIQASVRMKKTEMVFTAETPLGTEFPGRVSMDKTMKPGEGVKRDS</sequence>
<name>S3DRT8_GLAL2</name>
<dbReference type="AlphaFoldDB" id="S3DRT8"/>
<evidence type="ECO:0000313" key="3">
    <source>
        <dbReference type="Proteomes" id="UP000016922"/>
    </source>
</evidence>
<keyword evidence="3" id="KW-1185">Reference proteome</keyword>
<evidence type="ECO:0000256" key="1">
    <source>
        <dbReference type="SAM" id="MobiDB-lite"/>
    </source>
</evidence>